<dbReference type="VEuPathDB" id="ToxoDB:cyc_04439"/>
<protein>
    <submittedName>
        <fullName evidence="1">Uncharacterized protein</fullName>
    </submittedName>
</protein>
<comment type="caution">
    <text evidence="1">The sequence shown here is derived from an EMBL/GenBank/DDBJ whole genome shotgun (WGS) entry which is preliminary data.</text>
</comment>
<reference evidence="1 2" key="1">
    <citation type="journal article" date="2016" name="BMC Genomics">
        <title>Comparative genomics reveals Cyclospora cayetanensis possesses coccidia-like metabolism and invasion components but unique surface antigens.</title>
        <authorList>
            <person name="Liu S."/>
            <person name="Wang L."/>
            <person name="Zheng H."/>
            <person name="Xu Z."/>
            <person name="Roellig D.M."/>
            <person name="Li N."/>
            <person name="Frace M.A."/>
            <person name="Tang K."/>
            <person name="Arrowood M.J."/>
            <person name="Moss D.M."/>
            <person name="Zhang L."/>
            <person name="Feng Y."/>
            <person name="Xiao L."/>
        </authorList>
    </citation>
    <scope>NUCLEOTIDE SEQUENCE [LARGE SCALE GENOMIC DNA]</scope>
    <source>
        <strain evidence="1 2">CHN_HEN01</strain>
    </source>
</reference>
<evidence type="ECO:0000313" key="1">
    <source>
        <dbReference type="EMBL" id="OEH73668.1"/>
    </source>
</evidence>
<accession>A0A1D3CR47</accession>
<name>A0A1D3CR47_9EIME</name>
<keyword evidence="2" id="KW-1185">Reference proteome</keyword>
<dbReference type="InParanoid" id="A0A1D3CR47"/>
<evidence type="ECO:0000313" key="2">
    <source>
        <dbReference type="Proteomes" id="UP000095192"/>
    </source>
</evidence>
<dbReference type="EMBL" id="JROU02002258">
    <property type="protein sequence ID" value="OEH73668.1"/>
    <property type="molecule type" value="Genomic_DNA"/>
</dbReference>
<organism evidence="1 2">
    <name type="scientific">Cyclospora cayetanensis</name>
    <dbReference type="NCBI Taxonomy" id="88456"/>
    <lineage>
        <taxon>Eukaryota</taxon>
        <taxon>Sar</taxon>
        <taxon>Alveolata</taxon>
        <taxon>Apicomplexa</taxon>
        <taxon>Conoidasida</taxon>
        <taxon>Coccidia</taxon>
        <taxon>Eucoccidiorida</taxon>
        <taxon>Eimeriorina</taxon>
        <taxon>Eimeriidae</taxon>
        <taxon>Cyclospora</taxon>
    </lineage>
</organism>
<dbReference type="AlphaFoldDB" id="A0A1D3CR47"/>
<dbReference type="Proteomes" id="UP000095192">
    <property type="component" value="Unassembled WGS sequence"/>
</dbReference>
<proteinExistence type="predicted"/>
<sequence length="84" mass="9600">MAGHNRQLNDHHFLLPTVVIPPCDPQLVRYEKLAILFVDLTVDGSHASNRAEERRTQGGQARVFRWALFISHRTPVMALNNRKA</sequence>
<gene>
    <name evidence="1" type="ORF">cyc_04439</name>
</gene>